<dbReference type="Gene3D" id="3.90.550.10">
    <property type="entry name" value="Spore Coat Polysaccharide Biosynthesis Protein SpsA, Chain A"/>
    <property type="match status" value="1"/>
</dbReference>
<dbReference type="CDD" id="cd00761">
    <property type="entry name" value="Glyco_tranf_GTA_type"/>
    <property type="match status" value="1"/>
</dbReference>
<dbReference type="InterPro" id="IPR001173">
    <property type="entry name" value="Glyco_trans_2-like"/>
</dbReference>
<evidence type="ECO:0000259" key="1">
    <source>
        <dbReference type="Pfam" id="PF00535"/>
    </source>
</evidence>
<organism evidence="2 3">
    <name type="scientific">Solemya pervernicosa gill symbiont</name>
    <dbReference type="NCBI Taxonomy" id="642797"/>
    <lineage>
        <taxon>Bacteria</taxon>
        <taxon>Pseudomonadati</taxon>
        <taxon>Pseudomonadota</taxon>
        <taxon>Gammaproteobacteria</taxon>
        <taxon>sulfur-oxidizing symbionts</taxon>
    </lineage>
</organism>
<dbReference type="OrthoDB" id="5782309at2"/>
<name>A0A1T2L7Q4_9GAMM</name>
<accession>A0A1T2L7Q4</accession>
<evidence type="ECO:0000313" key="3">
    <source>
        <dbReference type="Proteomes" id="UP000191110"/>
    </source>
</evidence>
<dbReference type="PANTHER" id="PTHR43685">
    <property type="entry name" value="GLYCOSYLTRANSFERASE"/>
    <property type="match status" value="1"/>
</dbReference>
<dbReference type="RefSeq" id="WP_078483037.1">
    <property type="nucleotide sequence ID" value="NZ_MPRL01000014.1"/>
</dbReference>
<evidence type="ECO:0000313" key="2">
    <source>
        <dbReference type="EMBL" id="OOZ41137.1"/>
    </source>
</evidence>
<dbReference type="EMBL" id="MPRL01000014">
    <property type="protein sequence ID" value="OOZ41137.1"/>
    <property type="molecule type" value="Genomic_DNA"/>
</dbReference>
<gene>
    <name evidence="2" type="ORF">BOW53_05265</name>
</gene>
<feature type="domain" description="Glycosyltransferase 2-like" evidence="1">
    <location>
        <begin position="16"/>
        <end position="182"/>
    </location>
</feature>
<protein>
    <recommendedName>
        <fullName evidence="1">Glycosyltransferase 2-like domain-containing protein</fullName>
    </recommendedName>
</protein>
<reference evidence="2 3" key="1">
    <citation type="submission" date="2016-11" db="EMBL/GenBank/DDBJ databases">
        <title>Mixed transmission modes and dynamic genome evolution in an obligate animal-bacterial symbiosis.</title>
        <authorList>
            <person name="Russell S.L."/>
            <person name="Corbett-Detig R.B."/>
            <person name="Cavanaugh C.M."/>
        </authorList>
    </citation>
    <scope>NUCLEOTIDE SEQUENCE [LARGE SCALE GENOMIC DNA]</scope>
    <source>
        <strain evidence="2">Sveles-Q1</strain>
    </source>
</reference>
<dbReference type="PANTHER" id="PTHR43685:SF2">
    <property type="entry name" value="GLYCOSYLTRANSFERASE 2-LIKE DOMAIN-CONTAINING PROTEIN"/>
    <property type="match status" value="1"/>
</dbReference>
<dbReference type="InterPro" id="IPR029044">
    <property type="entry name" value="Nucleotide-diphossugar_trans"/>
</dbReference>
<sequence length="306" mass="35696">MSTQHNRCSDAPRVTIGLPVYNGEDFLAAALESLLEQSFTDFELIISDNGSDDSTQAICEKFAAEDRRVIYLREQINRGAAWNYNRLVERARGEFFKWAAHDDLCSPGYLEQTVAALDENRDAVLAFSHSIFIDAEGREVGLYYDRLDINHHKPHRRMKRLVRTLHFCNSVFGLIRLSALKKTHLIGTHLSSDKTLLTELALLGHFHQVEDFLFYRRQHEKMSVAANRKASDLRAWFDPAERDVRDYKVKGRLRREQYRVIWRSDLTLTDKLLCSTSTCVDRFYRKWFKRSFHADFQQLVSVDSNK</sequence>
<dbReference type="SUPFAM" id="SSF53448">
    <property type="entry name" value="Nucleotide-diphospho-sugar transferases"/>
    <property type="match status" value="1"/>
</dbReference>
<keyword evidence="3" id="KW-1185">Reference proteome</keyword>
<dbReference type="Proteomes" id="UP000191110">
    <property type="component" value="Unassembled WGS sequence"/>
</dbReference>
<proteinExistence type="predicted"/>
<dbReference type="AlphaFoldDB" id="A0A1T2L7Q4"/>
<comment type="caution">
    <text evidence="2">The sequence shown here is derived from an EMBL/GenBank/DDBJ whole genome shotgun (WGS) entry which is preliminary data.</text>
</comment>
<dbReference type="Pfam" id="PF00535">
    <property type="entry name" value="Glycos_transf_2"/>
    <property type="match status" value="1"/>
</dbReference>
<dbReference type="InterPro" id="IPR050834">
    <property type="entry name" value="Glycosyltransf_2"/>
</dbReference>